<reference evidence="1 2" key="1">
    <citation type="submission" date="2017-03" db="EMBL/GenBank/DDBJ databases">
        <authorList>
            <person name="Afonso C.L."/>
            <person name="Miller P.J."/>
            <person name="Scott M.A."/>
            <person name="Spackman E."/>
            <person name="Goraichik I."/>
            <person name="Dimitrov K.M."/>
            <person name="Suarez D.L."/>
            <person name="Swayne D.E."/>
        </authorList>
    </citation>
    <scope>NUCLEOTIDE SEQUENCE [LARGE SCALE GENOMIC DNA]</scope>
    <source>
        <strain evidence="1 2">CECT 7680</strain>
    </source>
</reference>
<gene>
    <name evidence="1" type="ORF">PSA7680_02505</name>
</gene>
<evidence type="ECO:0000313" key="1">
    <source>
        <dbReference type="EMBL" id="SLN48575.1"/>
    </source>
</evidence>
<dbReference type="EMBL" id="FWFQ01000017">
    <property type="protein sequence ID" value="SLN48575.1"/>
    <property type="molecule type" value="Genomic_DNA"/>
</dbReference>
<organism evidence="1 2">
    <name type="scientific">Pseudoruegeria aquimaris</name>
    <dbReference type="NCBI Taxonomy" id="393663"/>
    <lineage>
        <taxon>Bacteria</taxon>
        <taxon>Pseudomonadati</taxon>
        <taxon>Pseudomonadota</taxon>
        <taxon>Alphaproteobacteria</taxon>
        <taxon>Rhodobacterales</taxon>
        <taxon>Roseobacteraceae</taxon>
        <taxon>Pseudoruegeria</taxon>
    </lineage>
</organism>
<dbReference type="Proteomes" id="UP000193409">
    <property type="component" value="Unassembled WGS sequence"/>
</dbReference>
<dbReference type="RefSeq" id="WP_176244136.1">
    <property type="nucleotide sequence ID" value="NZ_FWFQ01000017.1"/>
</dbReference>
<keyword evidence="2" id="KW-1185">Reference proteome</keyword>
<name>A0A1Y5SUT4_9RHOB</name>
<evidence type="ECO:0000313" key="2">
    <source>
        <dbReference type="Proteomes" id="UP000193409"/>
    </source>
</evidence>
<protein>
    <recommendedName>
        <fullName evidence="3">Tetratricopeptide repeat protein</fullName>
    </recommendedName>
</protein>
<evidence type="ECO:0008006" key="3">
    <source>
        <dbReference type="Google" id="ProtNLM"/>
    </source>
</evidence>
<sequence length="85" mass="8868">MSDPAGAGRLAEIEAALLAAHAARDGPALVGLYREAALLVLPAESDRAAFYLTQAFIFALEAGDARAEELRARLHALGREDGPAP</sequence>
<proteinExistence type="predicted"/>
<accession>A0A1Y5SUT4</accession>
<dbReference type="AlphaFoldDB" id="A0A1Y5SUT4"/>